<protein>
    <submittedName>
        <fullName evidence="2">Uncharacterized protein</fullName>
    </submittedName>
</protein>
<sequence length="71" mass="7931">MRSDRCFKSNYLVSSSALGRSTTVSEFALGATRSAVLARLEELVQENALLDSIATETRLEILRLRRLLTET</sequence>
<keyword evidence="4" id="KW-1185">Reference proteome</keyword>
<evidence type="ECO:0000313" key="4">
    <source>
        <dbReference type="Proteomes" id="UP000256343"/>
    </source>
</evidence>
<dbReference type="Proteomes" id="UP000252631">
    <property type="component" value="Unassembled WGS sequence"/>
</dbReference>
<accession>A0A336JN04</accession>
<evidence type="ECO:0000313" key="1">
    <source>
        <dbReference type="EMBL" id="RED35192.1"/>
    </source>
</evidence>
<evidence type="ECO:0000313" key="2">
    <source>
        <dbReference type="EMBL" id="SSW90882.1"/>
    </source>
</evidence>
<dbReference type="Proteomes" id="UP000256343">
    <property type="component" value="Unassembled WGS sequence"/>
</dbReference>
<gene>
    <name evidence="1" type="ORF">BJ125_10936</name>
    <name evidence="2" type="ORF">SAMN05892882_10936</name>
</gene>
<organism evidence="2 3">
    <name type="scientific">Rhodopseudomonas pentothenatexigens</name>
    <dbReference type="NCBI Taxonomy" id="999699"/>
    <lineage>
        <taxon>Bacteria</taxon>
        <taxon>Pseudomonadati</taxon>
        <taxon>Pseudomonadota</taxon>
        <taxon>Alphaproteobacteria</taxon>
        <taxon>Hyphomicrobiales</taxon>
        <taxon>Nitrobacteraceae</taxon>
        <taxon>Rhodopseudomonas</taxon>
    </lineage>
</organism>
<dbReference type="EMBL" id="UFQQ01000009">
    <property type="protein sequence ID" value="SSW90882.1"/>
    <property type="molecule type" value="Genomic_DNA"/>
</dbReference>
<dbReference type="AlphaFoldDB" id="A0A336JN04"/>
<proteinExistence type="predicted"/>
<reference evidence="1 4" key="2">
    <citation type="submission" date="2018-07" db="EMBL/GenBank/DDBJ databases">
        <title>Genomic Encyclopedia of Archaeal and Bacterial Type Strains, Phase II (KMG-II): from individual species to whole genera.</title>
        <authorList>
            <person name="Goeker M."/>
        </authorList>
    </citation>
    <scope>NUCLEOTIDE SEQUENCE [LARGE SCALE GENOMIC DNA]</scope>
    <source>
        <strain evidence="1 4">JA575</strain>
    </source>
</reference>
<reference evidence="2 3" key="1">
    <citation type="submission" date="2017-08" db="EMBL/GenBank/DDBJ databases">
        <authorList>
            <person name="de Groot N.N."/>
        </authorList>
    </citation>
    <scope>NUCLEOTIDE SEQUENCE [LARGE SCALE GENOMIC DNA]</scope>
    <source>
        <strain evidence="2 3">JA575</strain>
    </source>
</reference>
<evidence type="ECO:0000313" key="3">
    <source>
        <dbReference type="Proteomes" id="UP000252631"/>
    </source>
</evidence>
<dbReference type="EMBL" id="QRDT01000009">
    <property type="protein sequence ID" value="RED35192.1"/>
    <property type="molecule type" value="Genomic_DNA"/>
</dbReference>
<dbReference type="RefSeq" id="WP_114357960.1">
    <property type="nucleotide sequence ID" value="NZ_QRDT01000009.1"/>
</dbReference>
<name>A0A336JN04_9BRAD</name>